<protein>
    <submittedName>
        <fullName evidence="1">Phosphohistidine phosphatase SixA</fullName>
    </submittedName>
</protein>
<dbReference type="Proteomes" id="UP000242175">
    <property type="component" value="Chromosome large"/>
</dbReference>
<dbReference type="RefSeq" id="WP_089073423.1">
    <property type="nucleotide sequence ID" value="NZ_CBCSAM010000001.1"/>
</dbReference>
<dbReference type="Gene3D" id="3.40.50.1240">
    <property type="entry name" value="Phosphoglycerate mutase-like"/>
    <property type="match status" value="1"/>
</dbReference>
<dbReference type="KEGG" id="pmai:CF386_05595"/>
<organism evidence="1 2">
    <name type="scientific">Paraphotobacterium marinum</name>
    <dbReference type="NCBI Taxonomy" id="1755811"/>
    <lineage>
        <taxon>Bacteria</taxon>
        <taxon>Pseudomonadati</taxon>
        <taxon>Pseudomonadota</taxon>
        <taxon>Gammaproteobacteria</taxon>
        <taxon>Vibrionales</taxon>
        <taxon>Vibrionaceae</taxon>
        <taxon>Paraphotobacterium</taxon>
    </lineage>
</organism>
<reference evidence="1 2" key="1">
    <citation type="journal article" date="2016" name="Int. J. Syst. Evol. Microbiol.">
        <title>Paraphotobacterium marinum gen. nov., sp. nov., a member of the family Vibrionaceae, isolated from surface seawater.</title>
        <authorList>
            <person name="Huang Z."/>
            <person name="Dong C."/>
            <person name="Shao Z."/>
        </authorList>
    </citation>
    <scope>NUCLEOTIDE SEQUENCE [LARGE SCALE GENOMIC DNA]</scope>
    <source>
        <strain evidence="1 2">NSCS20N07D</strain>
    </source>
</reference>
<dbReference type="EMBL" id="CP022355">
    <property type="protein sequence ID" value="ASK78515.1"/>
    <property type="molecule type" value="Genomic_DNA"/>
</dbReference>
<dbReference type="CDD" id="cd07067">
    <property type="entry name" value="HP_PGM_like"/>
    <property type="match status" value="1"/>
</dbReference>
<dbReference type="InterPro" id="IPR013078">
    <property type="entry name" value="His_Pase_superF_clade-1"/>
</dbReference>
<dbReference type="GO" id="GO:0005737">
    <property type="term" value="C:cytoplasm"/>
    <property type="evidence" value="ECO:0007669"/>
    <property type="project" value="InterPro"/>
</dbReference>
<dbReference type="GO" id="GO:0101006">
    <property type="term" value="F:protein histidine phosphatase activity"/>
    <property type="evidence" value="ECO:0007669"/>
    <property type="project" value="InterPro"/>
</dbReference>
<dbReference type="SUPFAM" id="SSF53254">
    <property type="entry name" value="Phosphoglycerate mutase-like"/>
    <property type="match status" value="1"/>
</dbReference>
<sequence length="155" mass="18232">MNFFVMRHGDAKKNIEISDRDRTLTQKGFSDLEKLSLCIKKKKIRFDHVWVSPYQRTLDTCRKLENLGVISSKISVLPELTPNAYDENLSNDIRYLYESECFNNLIIISHLPLVNYLCYDLTKENVHFRTSSIALINYCHQIKKFKLQEVINTNI</sequence>
<dbReference type="AlphaFoldDB" id="A0A220VDS5"/>
<dbReference type="InterPro" id="IPR004449">
    <property type="entry name" value="SixA"/>
</dbReference>
<dbReference type="NCBIfam" id="TIGR00249">
    <property type="entry name" value="sixA"/>
    <property type="match status" value="1"/>
</dbReference>
<keyword evidence="2" id="KW-1185">Reference proteome</keyword>
<name>A0A220VDS5_9GAMM</name>
<evidence type="ECO:0000313" key="2">
    <source>
        <dbReference type="Proteomes" id="UP000242175"/>
    </source>
</evidence>
<evidence type="ECO:0000313" key="1">
    <source>
        <dbReference type="EMBL" id="ASK78515.1"/>
    </source>
</evidence>
<gene>
    <name evidence="1" type="primary">sixA</name>
    <name evidence="1" type="ORF">CF386_05595</name>
</gene>
<dbReference type="InterPro" id="IPR029033">
    <property type="entry name" value="His_PPase_superfam"/>
</dbReference>
<proteinExistence type="predicted"/>
<dbReference type="Pfam" id="PF00300">
    <property type="entry name" value="His_Phos_1"/>
    <property type="match status" value="1"/>
</dbReference>
<accession>A0A220VDS5</accession>
<dbReference type="OrthoDB" id="92610at2"/>